<dbReference type="GO" id="GO:0009060">
    <property type="term" value="P:aerobic respiration"/>
    <property type="evidence" value="ECO:0007669"/>
    <property type="project" value="TreeGrafter"/>
</dbReference>
<dbReference type="Pfam" id="PF03478">
    <property type="entry name" value="Beta-prop_KIB1-4"/>
    <property type="match status" value="1"/>
</dbReference>
<name>A0A9E7EH02_9LILI</name>
<protein>
    <submittedName>
        <fullName evidence="2">Succinate dehydrogenase ubiquinone iron-sulfur subunit</fullName>
    </submittedName>
</protein>
<reference evidence="2" key="1">
    <citation type="submission" date="2022-05" db="EMBL/GenBank/DDBJ databases">
        <title>The Musa troglodytarum L. genome provides insights into the mechanism of non-climacteric behaviour and enrichment of carotenoids.</title>
        <authorList>
            <person name="Wang J."/>
        </authorList>
    </citation>
    <scope>NUCLEOTIDE SEQUENCE</scope>
    <source>
        <tissue evidence="2">Leaf</tissue>
    </source>
</reference>
<dbReference type="GO" id="GO:0005739">
    <property type="term" value="C:mitochondrion"/>
    <property type="evidence" value="ECO:0007669"/>
    <property type="project" value="TreeGrafter"/>
</dbReference>
<feature type="domain" description="KIB1-4 beta-propeller" evidence="1">
    <location>
        <begin position="1"/>
        <end position="81"/>
    </location>
</feature>
<dbReference type="GO" id="GO:0022904">
    <property type="term" value="P:respiratory electron transport chain"/>
    <property type="evidence" value="ECO:0007669"/>
    <property type="project" value="TreeGrafter"/>
</dbReference>
<keyword evidence="3" id="KW-1185">Reference proteome</keyword>
<evidence type="ECO:0000313" key="2">
    <source>
        <dbReference type="EMBL" id="URD77134.1"/>
    </source>
</evidence>
<sequence>MLSSDPSRGDYIVTLIHYPYGGISFARSGDKKWTTMSLPGLYDDAIFYRDQFYATFDGRVDVWDDLDEEWKTVVPKPKWIQDSRDQYAKVHLNAVNDEFKPYHCHTIMNCARACPKGLNPAKQIESIKKLLLQ</sequence>
<dbReference type="GO" id="GO:0051536">
    <property type="term" value="F:iron-sulfur cluster binding"/>
    <property type="evidence" value="ECO:0007669"/>
    <property type="project" value="InterPro"/>
</dbReference>
<proteinExistence type="predicted"/>
<dbReference type="Gene3D" id="1.10.1060.10">
    <property type="entry name" value="Alpha-helical ferredoxin"/>
    <property type="match status" value="1"/>
</dbReference>
<dbReference type="EMBL" id="CP097503">
    <property type="protein sequence ID" value="URD77134.1"/>
    <property type="molecule type" value="Genomic_DNA"/>
</dbReference>
<organism evidence="2 3">
    <name type="scientific">Musa troglodytarum</name>
    <name type="common">fe'i banana</name>
    <dbReference type="NCBI Taxonomy" id="320322"/>
    <lineage>
        <taxon>Eukaryota</taxon>
        <taxon>Viridiplantae</taxon>
        <taxon>Streptophyta</taxon>
        <taxon>Embryophyta</taxon>
        <taxon>Tracheophyta</taxon>
        <taxon>Spermatophyta</taxon>
        <taxon>Magnoliopsida</taxon>
        <taxon>Liliopsida</taxon>
        <taxon>Zingiberales</taxon>
        <taxon>Musaceae</taxon>
        <taxon>Musa</taxon>
    </lineage>
</organism>
<dbReference type="InterPro" id="IPR050573">
    <property type="entry name" value="SDH/FRD_Iron-Sulfur"/>
</dbReference>
<dbReference type="InterPro" id="IPR005174">
    <property type="entry name" value="KIB1-4_b-propeller"/>
</dbReference>
<accession>A0A9E7EH02</accession>
<dbReference type="InterPro" id="IPR009051">
    <property type="entry name" value="Helical_ferredxn"/>
</dbReference>
<dbReference type="Proteomes" id="UP001055439">
    <property type="component" value="Chromosome 10"/>
</dbReference>
<dbReference type="PANTHER" id="PTHR11921">
    <property type="entry name" value="SUCCINATE DEHYDROGENASE IRON-SULFUR PROTEIN"/>
    <property type="match status" value="1"/>
</dbReference>
<dbReference type="OrthoDB" id="1709968at2759"/>
<gene>
    <name evidence="2" type="ORF">MUK42_05757</name>
</gene>
<dbReference type="SUPFAM" id="SSF46548">
    <property type="entry name" value="alpha-helical ferredoxin"/>
    <property type="match status" value="1"/>
</dbReference>
<evidence type="ECO:0000313" key="3">
    <source>
        <dbReference type="Proteomes" id="UP001055439"/>
    </source>
</evidence>
<dbReference type="AlphaFoldDB" id="A0A9E7EH02"/>
<keyword evidence="2" id="KW-0830">Ubiquinone</keyword>
<evidence type="ECO:0000259" key="1">
    <source>
        <dbReference type="Pfam" id="PF03478"/>
    </source>
</evidence>
<dbReference type="PANTHER" id="PTHR11921:SF29">
    <property type="entry name" value="SUCCINATE DEHYDROGENASE [UBIQUINONE] IRON-SULFUR SUBUNIT, MITOCHONDRIAL"/>
    <property type="match status" value="1"/>
</dbReference>